<keyword evidence="3 5" id="KW-1133">Transmembrane helix</keyword>
<keyword evidence="2 5" id="KW-0812">Transmembrane</keyword>
<evidence type="ECO:0000256" key="3">
    <source>
        <dbReference type="ARBA" id="ARBA00022989"/>
    </source>
</evidence>
<evidence type="ECO:0000256" key="5">
    <source>
        <dbReference type="SAM" id="Phobius"/>
    </source>
</evidence>
<name>A0A9P9D5A6_9PLEO</name>
<dbReference type="GO" id="GO:0016020">
    <property type="term" value="C:membrane"/>
    <property type="evidence" value="ECO:0007669"/>
    <property type="project" value="UniProtKB-SubCell"/>
</dbReference>
<keyword evidence="4 5" id="KW-0472">Membrane</keyword>
<reference evidence="6" key="1">
    <citation type="journal article" date="2021" name="Nat. Commun.">
        <title>Genetic determinants of endophytism in the Arabidopsis root mycobiome.</title>
        <authorList>
            <person name="Mesny F."/>
            <person name="Miyauchi S."/>
            <person name="Thiergart T."/>
            <person name="Pickel B."/>
            <person name="Atanasova L."/>
            <person name="Karlsson M."/>
            <person name="Huettel B."/>
            <person name="Barry K.W."/>
            <person name="Haridas S."/>
            <person name="Chen C."/>
            <person name="Bauer D."/>
            <person name="Andreopoulos W."/>
            <person name="Pangilinan J."/>
            <person name="LaButti K."/>
            <person name="Riley R."/>
            <person name="Lipzen A."/>
            <person name="Clum A."/>
            <person name="Drula E."/>
            <person name="Henrissat B."/>
            <person name="Kohler A."/>
            <person name="Grigoriev I.V."/>
            <person name="Martin F.M."/>
            <person name="Hacquard S."/>
        </authorList>
    </citation>
    <scope>NUCLEOTIDE SEQUENCE</scope>
    <source>
        <strain evidence="6">MPI-CAGE-CH-0243</strain>
    </source>
</reference>
<protein>
    <recommendedName>
        <fullName evidence="8">RTA1 domain protein</fullName>
    </recommendedName>
</protein>
<dbReference type="OrthoDB" id="3358017at2759"/>
<dbReference type="PANTHER" id="PTHR31465">
    <property type="entry name" value="PROTEIN RTA1-RELATED"/>
    <property type="match status" value="1"/>
</dbReference>
<dbReference type="EMBL" id="JAGMWT010000020">
    <property type="protein sequence ID" value="KAH7112854.1"/>
    <property type="molecule type" value="Genomic_DNA"/>
</dbReference>
<dbReference type="Pfam" id="PF04479">
    <property type="entry name" value="RTA1"/>
    <property type="match status" value="1"/>
</dbReference>
<feature type="transmembrane region" description="Helical" evidence="5">
    <location>
        <begin position="72"/>
        <end position="93"/>
    </location>
</feature>
<gene>
    <name evidence="6" type="ORF">B0J11DRAFT_181772</name>
</gene>
<dbReference type="InterPro" id="IPR007568">
    <property type="entry name" value="RTA1"/>
</dbReference>
<evidence type="ECO:0000256" key="2">
    <source>
        <dbReference type="ARBA" id="ARBA00022692"/>
    </source>
</evidence>
<organism evidence="6 7">
    <name type="scientific">Dendryphion nanum</name>
    <dbReference type="NCBI Taxonomy" id="256645"/>
    <lineage>
        <taxon>Eukaryota</taxon>
        <taxon>Fungi</taxon>
        <taxon>Dikarya</taxon>
        <taxon>Ascomycota</taxon>
        <taxon>Pezizomycotina</taxon>
        <taxon>Dothideomycetes</taxon>
        <taxon>Pleosporomycetidae</taxon>
        <taxon>Pleosporales</taxon>
        <taxon>Torulaceae</taxon>
        <taxon>Dendryphion</taxon>
    </lineage>
</organism>
<comment type="caution">
    <text evidence="6">The sequence shown here is derived from an EMBL/GenBank/DDBJ whole genome shotgun (WGS) entry which is preliminary data.</text>
</comment>
<sequence>MSHSFTADITAFFGDPASQLISNMANGRPVEGSIYIYAPNKIGPFIFAALFFISGAVHLWQCIHYRSFKITALHPFCCLLFTVGFALRAWGAFDFSNLNVYIASQMFIMCAPPLLELANYHTLGRVLYYAPYFTPMHPGRVLTTFGFLSGVVEVMNAIGVSYIAQKNAKESIQDLGHVLMKVSLILQVVVIMSFCMIAGVFWRRCARAGLGKVAGIRAPLTTLYASMALILVRCIYRIVEHFTITDIPKKAEPGYDPMRISPILRWEWYFYVFEAALMLSNTTLWNARHPRRYLPEKYTVYLAQDGKTELEGPGWKNNKPWLMTFIDPFDWFGKHDDKQDKQFWEMNGFENEPLVKRQQNAV</sequence>
<dbReference type="PANTHER" id="PTHR31465:SF34">
    <property type="entry name" value="DOMAIN PROTEIN, PUTATIVE (AFU_ORTHOLOGUE AFUA_3G00480)-RELATED"/>
    <property type="match status" value="1"/>
</dbReference>
<accession>A0A9P9D5A6</accession>
<dbReference type="Proteomes" id="UP000700596">
    <property type="component" value="Unassembled WGS sequence"/>
</dbReference>
<feature type="transmembrane region" description="Helical" evidence="5">
    <location>
        <begin position="42"/>
        <end position="60"/>
    </location>
</feature>
<feature type="transmembrane region" description="Helical" evidence="5">
    <location>
        <begin position="214"/>
        <end position="239"/>
    </location>
</feature>
<comment type="subcellular location">
    <subcellularLocation>
        <location evidence="1">Membrane</location>
        <topology evidence="1">Multi-pass membrane protein</topology>
    </subcellularLocation>
</comment>
<evidence type="ECO:0000256" key="1">
    <source>
        <dbReference type="ARBA" id="ARBA00004141"/>
    </source>
</evidence>
<evidence type="ECO:0000313" key="7">
    <source>
        <dbReference type="Proteomes" id="UP000700596"/>
    </source>
</evidence>
<dbReference type="AlphaFoldDB" id="A0A9P9D5A6"/>
<keyword evidence="7" id="KW-1185">Reference proteome</keyword>
<proteinExistence type="predicted"/>
<feature type="transmembrane region" description="Helical" evidence="5">
    <location>
        <begin position="184"/>
        <end position="202"/>
    </location>
</feature>
<evidence type="ECO:0008006" key="8">
    <source>
        <dbReference type="Google" id="ProtNLM"/>
    </source>
</evidence>
<evidence type="ECO:0000313" key="6">
    <source>
        <dbReference type="EMBL" id="KAH7112854.1"/>
    </source>
</evidence>
<evidence type="ECO:0000256" key="4">
    <source>
        <dbReference type="ARBA" id="ARBA00023136"/>
    </source>
</evidence>
<feature type="transmembrane region" description="Helical" evidence="5">
    <location>
        <begin position="141"/>
        <end position="164"/>
    </location>
</feature>